<gene>
    <name evidence="1" type="ORF">CITCOLO1_LOCUS7617</name>
</gene>
<reference evidence="1 2" key="1">
    <citation type="submission" date="2024-03" db="EMBL/GenBank/DDBJ databases">
        <authorList>
            <person name="Gkanogiannis A."/>
            <person name="Becerra Lopez-Lavalle L."/>
        </authorList>
    </citation>
    <scope>NUCLEOTIDE SEQUENCE [LARGE SCALE GENOMIC DNA]</scope>
</reference>
<organism evidence="1 2">
    <name type="scientific">Citrullus colocynthis</name>
    <name type="common">colocynth</name>
    <dbReference type="NCBI Taxonomy" id="252529"/>
    <lineage>
        <taxon>Eukaryota</taxon>
        <taxon>Viridiplantae</taxon>
        <taxon>Streptophyta</taxon>
        <taxon>Embryophyta</taxon>
        <taxon>Tracheophyta</taxon>
        <taxon>Spermatophyta</taxon>
        <taxon>Magnoliopsida</taxon>
        <taxon>eudicotyledons</taxon>
        <taxon>Gunneridae</taxon>
        <taxon>Pentapetalae</taxon>
        <taxon>rosids</taxon>
        <taxon>fabids</taxon>
        <taxon>Cucurbitales</taxon>
        <taxon>Cucurbitaceae</taxon>
        <taxon>Benincaseae</taxon>
        <taxon>Citrullus</taxon>
    </lineage>
</organism>
<evidence type="ECO:0000313" key="2">
    <source>
        <dbReference type="Proteomes" id="UP001642487"/>
    </source>
</evidence>
<dbReference type="Proteomes" id="UP001642487">
    <property type="component" value="Chromosome 2"/>
</dbReference>
<dbReference type="EMBL" id="OZ021736">
    <property type="protein sequence ID" value="CAK9315790.1"/>
    <property type="molecule type" value="Genomic_DNA"/>
</dbReference>
<keyword evidence="2" id="KW-1185">Reference proteome</keyword>
<proteinExistence type="predicted"/>
<accession>A0ABP0Y7W0</accession>
<name>A0ABP0Y7W0_9ROSI</name>
<protein>
    <submittedName>
        <fullName evidence="1">Uncharacterized protein</fullName>
    </submittedName>
</protein>
<evidence type="ECO:0000313" key="1">
    <source>
        <dbReference type="EMBL" id="CAK9315790.1"/>
    </source>
</evidence>
<sequence>MVSKCQKEKLCPPMLLQPEAVIPQPITSMVPTHVSASTQGVSASEGVSTGASSNASVSEVTTQCYQLLDRQFAPNQVGNQNNRRPQFSGSFPDWNKATFNLFETFFFCLSALLCGIQGKKYVIGSDDL</sequence>